<feature type="region of interest" description="Disordered" evidence="1">
    <location>
        <begin position="1"/>
        <end position="21"/>
    </location>
</feature>
<gene>
    <name evidence="3" type="ordered locus">HMPREF0389_01741</name>
</gene>
<dbReference type="AlphaFoldDB" id="E8RK73"/>
<name>E8RK73_FILAD</name>
<evidence type="ECO:0000313" key="3">
    <source>
        <dbReference type="EMBL" id="ADW16186.1"/>
    </source>
</evidence>
<evidence type="ECO:0000259" key="2">
    <source>
        <dbReference type="Pfam" id="PF14657"/>
    </source>
</evidence>
<dbReference type="InterPro" id="IPR028259">
    <property type="entry name" value="AP2-like_int_N"/>
</dbReference>
<dbReference type="HOGENOM" id="CLU_2665686_0_0_9"/>
<accession>E8RK73</accession>
<reference evidence="4" key="1">
    <citation type="submission" date="2010-12" db="EMBL/GenBank/DDBJ databases">
        <title>The genome sequence of Filifactor alocis strain ATCC 35896.</title>
        <authorList>
            <consortium name="The Broad Institute Genome Sequencing Platform"/>
            <person name="Ward D."/>
            <person name="Earl A."/>
            <person name="Feldgarden M."/>
            <person name="Young S.K."/>
            <person name="Gargeya S."/>
            <person name="Zeng Q."/>
            <person name="Alvarado L."/>
            <person name="Berlin A."/>
            <person name="Bochicchio J."/>
            <person name="Chapman S.B."/>
            <person name="Chen Z."/>
            <person name="Freedman E."/>
            <person name="Gellesch M."/>
            <person name="Goldberg J."/>
            <person name="Griggs A."/>
            <person name="Gujja S."/>
            <person name="Heilman E."/>
            <person name="Heiman D."/>
            <person name="Howarth C."/>
            <person name="Mehta T."/>
            <person name="Neiman D."/>
            <person name="Pearson M."/>
            <person name="Roberts A."/>
            <person name="Saif S."/>
            <person name="Shea T."/>
            <person name="Shenoy N."/>
            <person name="Sisk P."/>
            <person name="Stolte C."/>
            <person name="Sykes S."/>
            <person name="White J."/>
            <person name="Yandava C."/>
            <person name="Izard J."/>
            <person name="Blanton J.M."/>
            <person name="Baranova O.V."/>
            <person name="Tanner A.C."/>
            <person name="Dewhirst F.E."/>
            <person name="Haas B."/>
            <person name="Nusbaum C."/>
            <person name="Birren B."/>
        </authorList>
    </citation>
    <scope>NUCLEOTIDE SEQUENCE [LARGE SCALE GENOMIC DNA]</scope>
    <source>
        <strain evidence="4">ATCC 35896 / D40 B5</strain>
    </source>
</reference>
<feature type="domain" description="AP2-like integrase N-terminal" evidence="2">
    <location>
        <begin position="10"/>
        <end position="46"/>
    </location>
</feature>
<keyword evidence="4" id="KW-1185">Reference proteome</keyword>
<dbReference type="EMBL" id="CP002390">
    <property type="protein sequence ID" value="ADW16186.1"/>
    <property type="molecule type" value="Genomic_DNA"/>
</dbReference>
<dbReference type="eggNOG" id="COG0582">
    <property type="taxonomic scope" value="Bacteria"/>
</dbReference>
<dbReference type="STRING" id="546269.HMPREF0389_01741"/>
<sequence length="75" mass="8709">MENGSLHSITRIGDGQSRKKLKRGFETKKEAITYERNFTVKMSGSLNMLFEDYFELYKADVIGTIRLNTWMTTPL</sequence>
<dbReference type="Pfam" id="PF14657">
    <property type="entry name" value="Arm-DNA-bind_4"/>
    <property type="match status" value="1"/>
</dbReference>
<protein>
    <recommendedName>
        <fullName evidence="2">AP2-like integrase N-terminal domain-containing protein</fullName>
    </recommendedName>
</protein>
<evidence type="ECO:0000256" key="1">
    <source>
        <dbReference type="SAM" id="MobiDB-lite"/>
    </source>
</evidence>
<dbReference type="Proteomes" id="UP000007468">
    <property type="component" value="Chromosome"/>
</dbReference>
<dbReference type="RefSeq" id="WP_014263043.1">
    <property type="nucleotide sequence ID" value="NC_016630.1"/>
</dbReference>
<evidence type="ECO:0000313" key="4">
    <source>
        <dbReference type="Proteomes" id="UP000007468"/>
    </source>
</evidence>
<dbReference type="PATRIC" id="fig|546269.5.peg.1577"/>
<dbReference type="KEGG" id="faa:HMPREF0389_01741"/>
<proteinExistence type="predicted"/>
<organism evidence="3 4">
    <name type="scientific">Filifactor alocis (strain ATCC 35896 / CCUG 47790 / D40 B5)</name>
    <name type="common">Fusobacterium alocis</name>
    <dbReference type="NCBI Taxonomy" id="546269"/>
    <lineage>
        <taxon>Bacteria</taxon>
        <taxon>Bacillati</taxon>
        <taxon>Bacillota</taxon>
        <taxon>Clostridia</taxon>
        <taxon>Peptostreptococcales</taxon>
        <taxon>Filifactoraceae</taxon>
        <taxon>Filifactor</taxon>
    </lineage>
</organism>